<reference evidence="1 2" key="1">
    <citation type="submission" date="2016-10" db="EMBL/GenBank/DDBJ databases">
        <authorList>
            <person name="de Groot N.N."/>
        </authorList>
    </citation>
    <scope>NUCLEOTIDE SEQUENCE [LARGE SCALE GENOMIC DNA]</scope>
    <source>
        <strain evidence="1 2">DSM 45317</strain>
    </source>
</reference>
<dbReference type="Proteomes" id="UP000199152">
    <property type="component" value="Unassembled WGS sequence"/>
</dbReference>
<keyword evidence="2" id="KW-1185">Reference proteome</keyword>
<accession>A0A1I4A419</accession>
<dbReference type="RefSeq" id="WP_091321179.1">
    <property type="nucleotide sequence ID" value="NZ_FOSW01000002.1"/>
</dbReference>
<dbReference type="InParanoid" id="A0A1I4A419"/>
<dbReference type="OrthoDB" id="9888169at2"/>
<name>A0A1I4A419_9ACTN</name>
<evidence type="ECO:0000313" key="2">
    <source>
        <dbReference type="Proteomes" id="UP000199152"/>
    </source>
</evidence>
<dbReference type="EMBL" id="FOSW01000002">
    <property type="protein sequence ID" value="SFK51010.1"/>
    <property type="molecule type" value="Genomic_DNA"/>
</dbReference>
<evidence type="ECO:0000313" key="1">
    <source>
        <dbReference type="EMBL" id="SFK51010.1"/>
    </source>
</evidence>
<organism evidence="1 2">
    <name type="scientific">Geodermatophilus ruber</name>
    <dbReference type="NCBI Taxonomy" id="504800"/>
    <lineage>
        <taxon>Bacteria</taxon>
        <taxon>Bacillati</taxon>
        <taxon>Actinomycetota</taxon>
        <taxon>Actinomycetes</taxon>
        <taxon>Geodermatophilales</taxon>
        <taxon>Geodermatophilaceae</taxon>
        <taxon>Geodermatophilus</taxon>
    </lineage>
</organism>
<protein>
    <submittedName>
        <fullName evidence="1">Uncharacterized protein</fullName>
    </submittedName>
</protein>
<proteinExistence type="predicted"/>
<gene>
    <name evidence="1" type="ORF">SAMN04488085_10263</name>
</gene>
<sequence length="112" mass="11765">MLDATREPSSACRAAFVAAVAAEGAHCAGGHGEALGWVLADLAAGWPLTYDYGQLTAAVESRPELARALVATAGFTPVRLEYGDSCPDGRYVQWEHTWRGTAGALWDAATTL</sequence>
<dbReference type="AlphaFoldDB" id="A0A1I4A419"/>
<dbReference type="STRING" id="504800.SAMN04488085_10263"/>